<evidence type="ECO:0000313" key="1">
    <source>
        <dbReference type="EMBL" id="PKU79647.1"/>
    </source>
</evidence>
<evidence type="ECO:0000313" key="2">
    <source>
        <dbReference type="Proteomes" id="UP000233837"/>
    </source>
</evidence>
<dbReference type="Proteomes" id="UP000233837">
    <property type="component" value="Unassembled WGS sequence"/>
</dbReference>
<dbReference type="AlphaFoldDB" id="A0A2I0WVG4"/>
<protein>
    <submittedName>
        <fullName evidence="1">Uncharacterized protein</fullName>
    </submittedName>
</protein>
<keyword evidence="2" id="KW-1185">Reference proteome</keyword>
<name>A0A2I0WVG4_9ASPA</name>
<reference evidence="1 2" key="2">
    <citation type="journal article" date="2017" name="Nature">
        <title>The Apostasia genome and the evolution of orchids.</title>
        <authorList>
            <person name="Zhang G.Q."/>
            <person name="Liu K.W."/>
            <person name="Li Z."/>
            <person name="Lohaus R."/>
            <person name="Hsiao Y.Y."/>
            <person name="Niu S.C."/>
            <person name="Wang J.Y."/>
            <person name="Lin Y.C."/>
            <person name="Xu Q."/>
            <person name="Chen L.J."/>
            <person name="Yoshida K."/>
            <person name="Fujiwara S."/>
            <person name="Wang Z.W."/>
            <person name="Zhang Y.Q."/>
            <person name="Mitsuda N."/>
            <person name="Wang M."/>
            <person name="Liu G.H."/>
            <person name="Pecoraro L."/>
            <person name="Huang H.X."/>
            <person name="Xiao X.J."/>
            <person name="Lin M."/>
            <person name="Wu X.Y."/>
            <person name="Wu W.L."/>
            <person name="Chen Y.Y."/>
            <person name="Chang S.B."/>
            <person name="Sakamoto S."/>
            <person name="Ohme-Takagi M."/>
            <person name="Yagi M."/>
            <person name="Zeng S.J."/>
            <person name="Shen C.Y."/>
            <person name="Yeh C.M."/>
            <person name="Luo Y.B."/>
            <person name="Tsai W.C."/>
            <person name="Van de Peer Y."/>
            <person name="Liu Z.J."/>
        </authorList>
    </citation>
    <scope>NUCLEOTIDE SEQUENCE [LARGE SCALE GENOMIC DNA]</scope>
    <source>
        <tissue evidence="1">The whole plant</tissue>
    </source>
</reference>
<organism evidence="1 2">
    <name type="scientific">Dendrobium catenatum</name>
    <dbReference type="NCBI Taxonomy" id="906689"/>
    <lineage>
        <taxon>Eukaryota</taxon>
        <taxon>Viridiplantae</taxon>
        <taxon>Streptophyta</taxon>
        <taxon>Embryophyta</taxon>
        <taxon>Tracheophyta</taxon>
        <taxon>Spermatophyta</taxon>
        <taxon>Magnoliopsida</taxon>
        <taxon>Liliopsida</taxon>
        <taxon>Asparagales</taxon>
        <taxon>Orchidaceae</taxon>
        <taxon>Epidendroideae</taxon>
        <taxon>Malaxideae</taxon>
        <taxon>Dendrobiinae</taxon>
        <taxon>Dendrobium</taxon>
    </lineage>
</organism>
<dbReference type="EMBL" id="KZ502435">
    <property type="protein sequence ID" value="PKU79647.1"/>
    <property type="molecule type" value="Genomic_DNA"/>
</dbReference>
<sequence>MTANGCQMSSKASGHFKSRCANLTLLFSSRSNLASSPPAFGDDLISNPLDGKVRFMSGKPFVINEGGLLKQKKPIEIIGKGKSVVSK</sequence>
<proteinExistence type="predicted"/>
<accession>A0A2I0WVG4</accession>
<reference evidence="1 2" key="1">
    <citation type="journal article" date="2016" name="Sci. Rep.">
        <title>The Dendrobium catenatum Lindl. genome sequence provides insights into polysaccharide synthase, floral development and adaptive evolution.</title>
        <authorList>
            <person name="Zhang G.Q."/>
            <person name="Xu Q."/>
            <person name="Bian C."/>
            <person name="Tsai W.C."/>
            <person name="Yeh C.M."/>
            <person name="Liu K.W."/>
            <person name="Yoshida K."/>
            <person name="Zhang L.S."/>
            <person name="Chang S.B."/>
            <person name="Chen F."/>
            <person name="Shi Y."/>
            <person name="Su Y.Y."/>
            <person name="Zhang Y.Q."/>
            <person name="Chen L.J."/>
            <person name="Yin Y."/>
            <person name="Lin M."/>
            <person name="Huang H."/>
            <person name="Deng H."/>
            <person name="Wang Z.W."/>
            <person name="Zhu S.L."/>
            <person name="Zhao X."/>
            <person name="Deng C."/>
            <person name="Niu S.C."/>
            <person name="Huang J."/>
            <person name="Wang M."/>
            <person name="Liu G.H."/>
            <person name="Yang H.J."/>
            <person name="Xiao X.J."/>
            <person name="Hsiao Y.Y."/>
            <person name="Wu W.L."/>
            <person name="Chen Y.Y."/>
            <person name="Mitsuda N."/>
            <person name="Ohme-Takagi M."/>
            <person name="Luo Y.B."/>
            <person name="Van de Peer Y."/>
            <person name="Liu Z.J."/>
        </authorList>
    </citation>
    <scope>NUCLEOTIDE SEQUENCE [LARGE SCALE GENOMIC DNA]</scope>
    <source>
        <tissue evidence="1">The whole plant</tissue>
    </source>
</reference>
<gene>
    <name evidence="1" type="ORF">MA16_Dca025783</name>
</gene>